<keyword evidence="2" id="KW-0238">DNA-binding</keyword>
<dbReference type="EMBL" id="FNNG01000017">
    <property type="protein sequence ID" value="SDX72456.1"/>
    <property type="molecule type" value="Genomic_DNA"/>
</dbReference>
<keyword evidence="4" id="KW-1185">Reference proteome</keyword>
<dbReference type="Pfam" id="PF00269">
    <property type="entry name" value="SASP"/>
    <property type="match status" value="1"/>
</dbReference>
<evidence type="ECO:0000313" key="3">
    <source>
        <dbReference type="EMBL" id="SDX72456.1"/>
    </source>
</evidence>
<proteinExistence type="inferred from homology"/>
<evidence type="ECO:0000313" key="4">
    <source>
        <dbReference type="Proteomes" id="UP000198828"/>
    </source>
</evidence>
<comment type="similarity">
    <text evidence="1">Belongs to the alpha/beta-type SASP family.</text>
</comment>
<organism evidence="3 4">
    <name type="scientific">Tepidimicrobium xylanilyticum</name>
    <dbReference type="NCBI Taxonomy" id="1123352"/>
    <lineage>
        <taxon>Bacteria</taxon>
        <taxon>Bacillati</taxon>
        <taxon>Bacillota</taxon>
        <taxon>Tissierellia</taxon>
        <taxon>Tissierellales</taxon>
        <taxon>Tepidimicrobiaceae</taxon>
        <taxon>Tepidimicrobium</taxon>
    </lineage>
</organism>
<evidence type="ECO:0000256" key="2">
    <source>
        <dbReference type="ARBA" id="ARBA00023125"/>
    </source>
</evidence>
<dbReference type="AlphaFoldDB" id="A0A1H3E1B5"/>
<sequence>MGKRPIDTNAIKALNEMKIELANELGISDALENKKELDPVTNIFTAGPVGGLMTQKLVEMGEQELIDEE</sequence>
<dbReference type="InterPro" id="IPR001448">
    <property type="entry name" value="SASP_alpha/beta-type"/>
</dbReference>
<gene>
    <name evidence="3" type="ORF">SAMN05660923_02815</name>
</gene>
<protein>
    <submittedName>
        <fullName evidence="3">Small, acid-soluble spore protein, alpha/beta type</fullName>
    </submittedName>
</protein>
<name>A0A1H3E1B5_9FIRM</name>
<accession>A0A1H3E1B5</accession>
<dbReference type="InterPro" id="IPR038300">
    <property type="entry name" value="SASP_sf_alpha/beta"/>
</dbReference>
<dbReference type="GO" id="GO:0006265">
    <property type="term" value="P:DNA topological change"/>
    <property type="evidence" value="ECO:0007669"/>
    <property type="project" value="InterPro"/>
</dbReference>
<dbReference type="Gene3D" id="6.10.10.80">
    <property type="entry name" value="Small, acid-soluble spore protein, alpha/beta type-like"/>
    <property type="match status" value="1"/>
</dbReference>
<evidence type="ECO:0000256" key="1">
    <source>
        <dbReference type="ARBA" id="ARBA00005442"/>
    </source>
</evidence>
<dbReference type="PROSITE" id="PS00304">
    <property type="entry name" value="SASP_1"/>
    <property type="match status" value="1"/>
</dbReference>
<dbReference type="GO" id="GO:0003690">
    <property type="term" value="F:double-stranded DNA binding"/>
    <property type="evidence" value="ECO:0007669"/>
    <property type="project" value="InterPro"/>
</dbReference>
<reference evidence="3 4" key="1">
    <citation type="submission" date="2016-10" db="EMBL/GenBank/DDBJ databases">
        <authorList>
            <person name="de Groot N.N."/>
        </authorList>
    </citation>
    <scope>NUCLEOTIDE SEQUENCE [LARGE SCALE GENOMIC DNA]</scope>
    <source>
        <strain evidence="3 4">DSM 23310</strain>
    </source>
</reference>
<dbReference type="Proteomes" id="UP000198828">
    <property type="component" value="Unassembled WGS sequence"/>
</dbReference>
<dbReference type="RefSeq" id="WP_200773800.1">
    <property type="nucleotide sequence ID" value="NZ_FNNG01000017.1"/>
</dbReference>
<dbReference type="InterPro" id="IPR018126">
    <property type="entry name" value="SASP_alpha/beta-type_CS"/>
</dbReference>